<evidence type="ECO:0000256" key="3">
    <source>
        <dbReference type="ARBA" id="ARBA00004609"/>
    </source>
</evidence>
<evidence type="ECO:0000256" key="21">
    <source>
        <dbReference type="ARBA" id="ARBA00048494"/>
    </source>
</evidence>
<keyword evidence="23" id="KW-1133">Transmembrane helix</keyword>
<dbReference type="PANTHER" id="PTHR10587">
    <property type="entry name" value="GLYCOSYL TRANSFERASE-RELATED"/>
    <property type="match status" value="1"/>
</dbReference>
<dbReference type="GO" id="GO:0006032">
    <property type="term" value="P:chitin catabolic process"/>
    <property type="evidence" value="ECO:0007669"/>
    <property type="project" value="UniProtKB-KW"/>
</dbReference>
<dbReference type="Gene3D" id="3.20.20.370">
    <property type="entry name" value="Glycoside hydrolase/deacetylase"/>
    <property type="match status" value="1"/>
</dbReference>
<feature type="chain" id="PRO_5034566762" description="chitin deacetylase" evidence="24">
    <location>
        <begin position="23"/>
        <end position="469"/>
    </location>
</feature>
<keyword evidence="11" id="KW-0378">Hydrolase</keyword>
<keyword evidence="12" id="KW-0146">Chitin degradation</keyword>
<sequence>MRYSLIASTATAVLTCSQVVLAGNPAHEAYLERRQAALSTTVSAPTTSPTGASTSAPTGASVSSTSASSAAPSVSRVPAPQHSTATDPSIPSLDHITMGGPVESPVPLTTTYAAGATPPLKGARPLPGRTIVVSRYPPIDKVPPIDSPEVQGWIAEVQAKNPNIPLISQTKDGSCAGDPELAKQGSASGNCWWTCGGCTRPTDITVCPDKMSWGLTYDDGPSPYTPKLLHYLDQYNTSATFYVVGSRVISRPEIVQYEYMKGHEVSVHTWSHYPLTSLSNEQIIAELGWTRKAIRDVTGVTPLTMRPPYGDIDDRVRAIAMAMDLTPVIWTGVGKDEFDTSDWRIPGGTSNGTYSYTAFEKILEKATTLDTGFIVLQHDLYQETVDLAVGYILPDALAHQPKFTLSSVSNCLHQPLEDAYVETNTNETIRTTAAGGIGLKNSGLKAGASVGFGTSVLLGLAGVWVVMFA</sequence>
<keyword evidence="10 24" id="KW-0732">Signal</keyword>
<dbReference type="GO" id="GO:0005886">
    <property type="term" value="C:plasma membrane"/>
    <property type="evidence" value="ECO:0007669"/>
    <property type="project" value="UniProtKB-SubCell"/>
</dbReference>
<dbReference type="PROSITE" id="PS51677">
    <property type="entry name" value="NODB"/>
    <property type="match status" value="1"/>
</dbReference>
<dbReference type="Pfam" id="PF01522">
    <property type="entry name" value="Polysacc_deac_1"/>
    <property type="match status" value="1"/>
</dbReference>
<evidence type="ECO:0000256" key="9">
    <source>
        <dbReference type="ARBA" id="ARBA00022723"/>
    </source>
</evidence>
<evidence type="ECO:0000256" key="17">
    <source>
        <dbReference type="ARBA" id="ARBA00023288"/>
    </source>
</evidence>
<feature type="signal peptide" evidence="24">
    <location>
        <begin position="1"/>
        <end position="22"/>
    </location>
</feature>
<dbReference type="InterPro" id="IPR011330">
    <property type="entry name" value="Glyco_hydro/deAcase_b/a-brl"/>
</dbReference>
<proteinExistence type="inferred from homology"/>
<dbReference type="InterPro" id="IPR002509">
    <property type="entry name" value="NODB_dom"/>
</dbReference>
<dbReference type="FunFam" id="3.20.20.370:FF:000004">
    <property type="entry name" value="Related to Chitin deacetylase"/>
    <property type="match status" value="1"/>
</dbReference>
<keyword evidence="9" id="KW-0479">Metal-binding</keyword>
<comment type="catalytic activity">
    <reaction evidence="21">
        <text>[(1-&gt;4)-N-acetyl-beta-D-glucosaminyl](n) + n H2O = chitosan + n acetate</text>
        <dbReference type="Rhea" id="RHEA:10464"/>
        <dbReference type="Rhea" id="RHEA-COMP:9593"/>
        <dbReference type="Rhea" id="RHEA-COMP:9597"/>
        <dbReference type="ChEBI" id="CHEBI:15377"/>
        <dbReference type="ChEBI" id="CHEBI:17029"/>
        <dbReference type="ChEBI" id="CHEBI:30089"/>
        <dbReference type="ChEBI" id="CHEBI:57704"/>
        <dbReference type="EC" id="3.5.1.41"/>
    </reaction>
    <physiologicalReaction direction="left-to-right" evidence="21">
        <dbReference type="Rhea" id="RHEA:10465"/>
    </physiologicalReaction>
</comment>
<keyword evidence="23" id="KW-0812">Transmembrane</keyword>
<dbReference type="GO" id="GO:0009272">
    <property type="term" value="P:fungal-type cell wall biogenesis"/>
    <property type="evidence" value="ECO:0007669"/>
    <property type="project" value="UniProtKB-ARBA"/>
</dbReference>
<keyword evidence="17" id="KW-0449">Lipoprotein</keyword>
<organism evidence="26 27">
    <name type="scientific">Rhizoctonia solani</name>
    <dbReference type="NCBI Taxonomy" id="456999"/>
    <lineage>
        <taxon>Eukaryota</taxon>
        <taxon>Fungi</taxon>
        <taxon>Dikarya</taxon>
        <taxon>Basidiomycota</taxon>
        <taxon>Agaricomycotina</taxon>
        <taxon>Agaricomycetes</taxon>
        <taxon>Cantharellales</taxon>
        <taxon>Ceratobasidiaceae</taxon>
        <taxon>Rhizoctonia</taxon>
    </lineage>
</organism>
<feature type="domain" description="NodB homology" evidence="25">
    <location>
        <begin position="211"/>
        <end position="406"/>
    </location>
</feature>
<dbReference type="GO" id="GO:0071555">
    <property type="term" value="P:cell wall organization"/>
    <property type="evidence" value="ECO:0007669"/>
    <property type="project" value="UniProtKB-KW"/>
</dbReference>
<keyword evidence="8" id="KW-0336">GPI-anchor</keyword>
<keyword evidence="14" id="KW-0325">Glycoprotein</keyword>
<dbReference type="SUPFAM" id="SSF88713">
    <property type="entry name" value="Glycoside hydrolase/deacetylase"/>
    <property type="match status" value="1"/>
</dbReference>
<keyword evidence="7" id="KW-0964">Secreted</keyword>
<dbReference type="EMBL" id="CAJMWT010001395">
    <property type="protein sequence ID" value="CAE6398356.1"/>
    <property type="molecule type" value="Genomic_DNA"/>
</dbReference>
<keyword evidence="13 23" id="KW-0472">Membrane</keyword>
<evidence type="ECO:0000256" key="15">
    <source>
        <dbReference type="ARBA" id="ARBA00023277"/>
    </source>
</evidence>
<dbReference type="Proteomes" id="UP000663843">
    <property type="component" value="Unassembled WGS sequence"/>
</dbReference>
<feature type="compositionally biased region" description="Low complexity" evidence="22">
    <location>
        <begin position="41"/>
        <end position="80"/>
    </location>
</feature>
<dbReference type="GO" id="GO:0098552">
    <property type="term" value="C:side of membrane"/>
    <property type="evidence" value="ECO:0007669"/>
    <property type="project" value="UniProtKB-KW"/>
</dbReference>
<evidence type="ECO:0000256" key="14">
    <source>
        <dbReference type="ARBA" id="ARBA00023180"/>
    </source>
</evidence>
<comment type="caution">
    <text evidence="26">The sequence shown here is derived from an EMBL/GenBank/DDBJ whole genome shotgun (WGS) entry which is preliminary data.</text>
</comment>
<evidence type="ECO:0000256" key="16">
    <source>
        <dbReference type="ARBA" id="ARBA00023285"/>
    </source>
</evidence>
<keyword evidence="18" id="KW-0961">Cell wall biogenesis/degradation</keyword>
<evidence type="ECO:0000256" key="8">
    <source>
        <dbReference type="ARBA" id="ARBA00022622"/>
    </source>
</evidence>
<dbReference type="GO" id="GO:0000272">
    <property type="term" value="P:polysaccharide catabolic process"/>
    <property type="evidence" value="ECO:0007669"/>
    <property type="project" value="UniProtKB-KW"/>
</dbReference>
<keyword evidence="15" id="KW-0119">Carbohydrate metabolism</keyword>
<evidence type="ECO:0000256" key="10">
    <source>
        <dbReference type="ARBA" id="ARBA00022729"/>
    </source>
</evidence>
<evidence type="ECO:0000256" key="1">
    <source>
        <dbReference type="ARBA" id="ARBA00001941"/>
    </source>
</evidence>
<evidence type="ECO:0000256" key="23">
    <source>
        <dbReference type="SAM" id="Phobius"/>
    </source>
</evidence>
<evidence type="ECO:0000259" key="25">
    <source>
        <dbReference type="PROSITE" id="PS51677"/>
    </source>
</evidence>
<keyword evidence="5" id="KW-1003">Cell membrane</keyword>
<evidence type="ECO:0000256" key="5">
    <source>
        <dbReference type="ARBA" id="ARBA00022475"/>
    </source>
</evidence>
<protein>
    <recommendedName>
        <fullName evidence="20">chitin deacetylase</fullName>
        <ecNumber evidence="20">3.5.1.41</ecNumber>
    </recommendedName>
</protein>
<dbReference type="InterPro" id="IPR050248">
    <property type="entry name" value="Polysacc_deacetylase_ArnD"/>
</dbReference>
<dbReference type="EC" id="3.5.1.41" evidence="20"/>
<dbReference type="AlphaFoldDB" id="A0A8H3A5N8"/>
<evidence type="ECO:0000256" key="19">
    <source>
        <dbReference type="ARBA" id="ARBA00023326"/>
    </source>
</evidence>
<evidence type="ECO:0000256" key="24">
    <source>
        <dbReference type="SAM" id="SignalP"/>
    </source>
</evidence>
<evidence type="ECO:0000256" key="11">
    <source>
        <dbReference type="ARBA" id="ARBA00022801"/>
    </source>
</evidence>
<evidence type="ECO:0000256" key="20">
    <source>
        <dbReference type="ARBA" id="ARBA00024056"/>
    </source>
</evidence>
<evidence type="ECO:0000313" key="27">
    <source>
        <dbReference type="Proteomes" id="UP000663843"/>
    </source>
</evidence>
<evidence type="ECO:0000256" key="4">
    <source>
        <dbReference type="ARBA" id="ARBA00010973"/>
    </source>
</evidence>
<evidence type="ECO:0000313" key="26">
    <source>
        <dbReference type="EMBL" id="CAE6398356.1"/>
    </source>
</evidence>
<evidence type="ECO:0000256" key="13">
    <source>
        <dbReference type="ARBA" id="ARBA00023136"/>
    </source>
</evidence>
<comment type="similarity">
    <text evidence="4">Belongs to the polysaccharide deacetylase family.</text>
</comment>
<evidence type="ECO:0000256" key="6">
    <source>
        <dbReference type="ARBA" id="ARBA00022512"/>
    </source>
</evidence>
<keyword evidence="19" id="KW-0624">Polysaccharide degradation</keyword>
<evidence type="ECO:0000256" key="12">
    <source>
        <dbReference type="ARBA" id="ARBA00023024"/>
    </source>
</evidence>
<keyword evidence="16" id="KW-0170">Cobalt</keyword>
<evidence type="ECO:0000256" key="22">
    <source>
        <dbReference type="SAM" id="MobiDB-lite"/>
    </source>
</evidence>
<accession>A0A8H3A5N8</accession>
<dbReference type="GO" id="GO:0004099">
    <property type="term" value="F:chitin deacetylase activity"/>
    <property type="evidence" value="ECO:0007669"/>
    <property type="project" value="UniProtKB-EC"/>
</dbReference>
<evidence type="ECO:0000256" key="18">
    <source>
        <dbReference type="ARBA" id="ARBA00023316"/>
    </source>
</evidence>
<comment type="subcellular location">
    <subcellularLocation>
        <location evidence="3">Cell membrane</location>
        <topology evidence="3">Lipid-anchor</topology>
        <topology evidence="3">GPI-anchor</topology>
    </subcellularLocation>
    <subcellularLocation>
        <location evidence="2">Secreted</location>
        <location evidence="2">Cell wall</location>
    </subcellularLocation>
</comment>
<evidence type="ECO:0000256" key="2">
    <source>
        <dbReference type="ARBA" id="ARBA00004191"/>
    </source>
</evidence>
<feature type="transmembrane region" description="Helical" evidence="23">
    <location>
        <begin position="446"/>
        <end position="468"/>
    </location>
</feature>
<name>A0A8H3A5N8_9AGAM</name>
<keyword evidence="6" id="KW-0134">Cell wall</keyword>
<feature type="region of interest" description="Disordered" evidence="22">
    <location>
        <begin position="41"/>
        <end position="110"/>
    </location>
</feature>
<dbReference type="GO" id="GO:0046872">
    <property type="term" value="F:metal ion binding"/>
    <property type="evidence" value="ECO:0007669"/>
    <property type="project" value="UniProtKB-KW"/>
</dbReference>
<evidence type="ECO:0000256" key="7">
    <source>
        <dbReference type="ARBA" id="ARBA00022525"/>
    </source>
</evidence>
<reference evidence="26" key="1">
    <citation type="submission" date="2021-01" db="EMBL/GenBank/DDBJ databases">
        <authorList>
            <person name="Kaushik A."/>
        </authorList>
    </citation>
    <scope>NUCLEOTIDE SEQUENCE</scope>
    <source>
        <strain evidence="26">AG2-2IIIB</strain>
    </source>
</reference>
<comment type="cofactor">
    <cofactor evidence="1">
        <name>Co(2+)</name>
        <dbReference type="ChEBI" id="CHEBI:48828"/>
    </cofactor>
</comment>
<gene>
    <name evidence="26" type="ORF">RDB_LOCUS34870</name>
</gene>
<dbReference type="PANTHER" id="PTHR10587:SF133">
    <property type="entry name" value="CHITIN DEACETYLASE 1-RELATED"/>
    <property type="match status" value="1"/>
</dbReference>